<feature type="domain" description="CCD97-like C-terminal" evidence="2">
    <location>
        <begin position="43"/>
        <end position="110"/>
    </location>
</feature>
<organism evidence="3 4">
    <name type="scientific">Zasmidium cellare</name>
    <name type="common">Wine cellar mold</name>
    <name type="synonym">Racodium cellare</name>
    <dbReference type="NCBI Taxonomy" id="395010"/>
    <lineage>
        <taxon>Eukaryota</taxon>
        <taxon>Fungi</taxon>
        <taxon>Dikarya</taxon>
        <taxon>Ascomycota</taxon>
        <taxon>Pezizomycotina</taxon>
        <taxon>Dothideomycetes</taxon>
        <taxon>Dothideomycetidae</taxon>
        <taxon>Mycosphaerellales</taxon>
        <taxon>Mycosphaerellaceae</taxon>
        <taxon>Zasmidium</taxon>
    </lineage>
</organism>
<evidence type="ECO:0000313" key="3">
    <source>
        <dbReference type="EMBL" id="KAK4502610.1"/>
    </source>
</evidence>
<dbReference type="Proteomes" id="UP001305779">
    <property type="component" value="Unassembled WGS sequence"/>
</dbReference>
<protein>
    <recommendedName>
        <fullName evidence="2">CCD97-like C-terminal domain-containing protein</fullName>
    </recommendedName>
</protein>
<evidence type="ECO:0000256" key="1">
    <source>
        <dbReference type="SAM" id="MobiDB-lite"/>
    </source>
</evidence>
<feature type="domain" description="CCD97-like C-terminal" evidence="2">
    <location>
        <begin position="133"/>
        <end position="190"/>
    </location>
</feature>
<proteinExistence type="predicted"/>
<reference evidence="3 4" key="1">
    <citation type="journal article" date="2023" name="G3 (Bethesda)">
        <title>A chromosome-level genome assembly of Zasmidium syzygii isolated from banana leaves.</title>
        <authorList>
            <person name="van Westerhoven A.C."/>
            <person name="Mehrabi R."/>
            <person name="Talebi R."/>
            <person name="Steentjes M.B.F."/>
            <person name="Corcolon B."/>
            <person name="Chong P.A."/>
            <person name="Kema G.H.J."/>
            <person name="Seidl M.F."/>
        </authorList>
    </citation>
    <scope>NUCLEOTIDE SEQUENCE [LARGE SCALE GENOMIC DNA]</scope>
    <source>
        <strain evidence="3 4">P124</strain>
    </source>
</reference>
<feature type="region of interest" description="Disordered" evidence="1">
    <location>
        <begin position="169"/>
        <end position="213"/>
    </location>
</feature>
<evidence type="ECO:0000259" key="2">
    <source>
        <dbReference type="Pfam" id="PF09747"/>
    </source>
</evidence>
<sequence length="213" mass="24768">MTFINMPHATTGDSKMAIRQRNSEQPVEGPAPDSRADRIRIKNRRKRYLDLHPEYFRSAEIELADPLLYDRLVRRFQSAAEREKEGRERGFTGSMETDLVRSEAKLEALQHPDPNSPVVYKRAQDGSIVGIEAEEDFRPKTKEEAWAMWTDVMEQRFLRGDDRDFEYATVDQNEEYDDRAEEDRSQLEDYLGREDAQFLGEGQPTGETGVQDF</sequence>
<comment type="caution">
    <text evidence="3">The sequence shown here is derived from an EMBL/GenBank/DDBJ whole genome shotgun (WGS) entry which is preliminary data.</text>
</comment>
<dbReference type="PANTHER" id="PTHR31840">
    <property type="entry name" value="COILED-COIL DOMAIN-CONTAINING PROTEIN 97"/>
    <property type="match status" value="1"/>
</dbReference>
<dbReference type="Pfam" id="PF09747">
    <property type="entry name" value="CCD97-like_C"/>
    <property type="match status" value="2"/>
</dbReference>
<dbReference type="PANTHER" id="PTHR31840:SF1">
    <property type="entry name" value="COILED-COIL DOMAIN-CONTAINING PROTEIN 97"/>
    <property type="match status" value="1"/>
</dbReference>
<gene>
    <name evidence="3" type="ORF">PRZ48_006036</name>
</gene>
<name>A0ABR0EMB4_ZASCE</name>
<feature type="compositionally biased region" description="Basic and acidic residues" evidence="1">
    <location>
        <begin position="181"/>
        <end position="196"/>
    </location>
</feature>
<keyword evidence="4" id="KW-1185">Reference proteome</keyword>
<feature type="region of interest" description="Disordered" evidence="1">
    <location>
        <begin position="1"/>
        <end position="37"/>
    </location>
</feature>
<dbReference type="EMBL" id="JAXOVC010000004">
    <property type="protein sequence ID" value="KAK4502610.1"/>
    <property type="molecule type" value="Genomic_DNA"/>
</dbReference>
<evidence type="ECO:0000313" key="4">
    <source>
        <dbReference type="Proteomes" id="UP001305779"/>
    </source>
</evidence>
<accession>A0ABR0EMB4</accession>
<dbReference type="InterPro" id="IPR018613">
    <property type="entry name" value="Ccdc97-like"/>
</dbReference>
<dbReference type="InterPro" id="IPR040233">
    <property type="entry name" value="CCD97-like_C"/>
</dbReference>